<evidence type="ECO:0000256" key="2">
    <source>
        <dbReference type="ARBA" id="ARBA00003444"/>
    </source>
</evidence>
<evidence type="ECO:0000313" key="11">
    <source>
        <dbReference type="EMBL" id="KON85713.1"/>
    </source>
</evidence>
<keyword evidence="7" id="KW-0456">Lyase</keyword>
<dbReference type="InterPro" id="IPR004839">
    <property type="entry name" value="Aminotransferase_I/II_large"/>
</dbReference>
<keyword evidence="11" id="KW-0808">Transferase</keyword>
<dbReference type="InterPro" id="IPR015421">
    <property type="entry name" value="PyrdxlP-dep_Trfase_major"/>
</dbReference>
<dbReference type="PANTHER" id="PTHR42885:SF1">
    <property type="entry name" value="THREONINE-PHOSPHATE DECARBOXYLASE"/>
    <property type="match status" value="1"/>
</dbReference>
<dbReference type="GO" id="GO:0009236">
    <property type="term" value="P:cobalamin biosynthetic process"/>
    <property type="evidence" value="ECO:0007669"/>
    <property type="project" value="UniProtKB-UniPathway"/>
</dbReference>
<evidence type="ECO:0000256" key="6">
    <source>
        <dbReference type="ARBA" id="ARBA00022898"/>
    </source>
</evidence>
<dbReference type="GO" id="GO:0008483">
    <property type="term" value="F:transaminase activity"/>
    <property type="evidence" value="ECO:0007669"/>
    <property type="project" value="UniProtKB-KW"/>
</dbReference>
<dbReference type="OrthoDB" id="9813612at2"/>
<dbReference type="GO" id="GO:0048472">
    <property type="term" value="F:threonine-phosphate decarboxylase activity"/>
    <property type="evidence" value="ECO:0007669"/>
    <property type="project" value="UniProtKB-EC"/>
</dbReference>
<dbReference type="EMBL" id="LGUF01000007">
    <property type="protein sequence ID" value="KON85713.1"/>
    <property type="molecule type" value="Genomic_DNA"/>
</dbReference>
<dbReference type="AlphaFoldDB" id="A0A0M0G7F3"/>
<dbReference type="NCBIfam" id="TIGR01140">
    <property type="entry name" value="L_thr_O3P_dcar"/>
    <property type="match status" value="1"/>
</dbReference>
<dbReference type="PROSITE" id="PS00105">
    <property type="entry name" value="AA_TRANSFER_CLASS_1"/>
    <property type="match status" value="1"/>
</dbReference>
<dbReference type="PANTHER" id="PTHR42885">
    <property type="entry name" value="HISTIDINOL-PHOSPHATE AMINOTRANSFERASE-RELATED"/>
    <property type="match status" value="1"/>
</dbReference>
<dbReference type="RefSeq" id="WP_053433108.1">
    <property type="nucleotide sequence ID" value="NZ_LGUF01000007.1"/>
</dbReference>
<dbReference type="Gene3D" id="3.90.1150.10">
    <property type="entry name" value="Aspartate Aminotransferase, domain 1"/>
    <property type="match status" value="1"/>
</dbReference>
<gene>
    <name evidence="11" type="ORF">AF332_01955</name>
</gene>
<dbReference type="Pfam" id="PF00155">
    <property type="entry name" value="Aminotran_1_2"/>
    <property type="match status" value="1"/>
</dbReference>
<comment type="cofactor">
    <cofactor evidence="1">
        <name>pyridoxal 5'-phosphate</name>
        <dbReference type="ChEBI" id="CHEBI:597326"/>
    </cofactor>
</comment>
<sequence length="358" mass="41220">MTWPSHGSNPQYLYEAMDKPMPADRIDFSANINPLGPPRELKDKWGNLFQYITDYPDPHAAFLKSKLAAEEGIKETQILVGNGGAELITLIGRMIAGKSVLIIQPAFSEYEEACRVNNCTVYYHQLEPEDWGLNVEALSEKLKFADVLFFCNPNNPTGVFYPLSIVEELIKKCRIHNCLLIMDEAFYDFVEGYQSIVPFIGRDSNVVVLRSMTKMFSIPGLRLGYMMASERLIERAASLKPHWSVNALALKAGEWCLNSNEHVRLTKNLIRQERERLVQFYRNLDFEVSPSSVNFYVLRDSSLDVQLPLFQFLLEKGIIPRHTMNFPGLEGRWLRFAIKGPKDNDRLMEAMQEWRKDR</sequence>
<dbReference type="InterPro" id="IPR005860">
    <property type="entry name" value="CobD"/>
</dbReference>
<proteinExistence type="predicted"/>
<name>A0A0M0G7F3_SPOGL</name>
<evidence type="ECO:0000256" key="5">
    <source>
        <dbReference type="ARBA" id="ARBA00022573"/>
    </source>
</evidence>
<protein>
    <recommendedName>
        <fullName evidence="4">threonine-phosphate decarboxylase</fullName>
        <ecNumber evidence="4">4.1.1.81</ecNumber>
    </recommendedName>
    <alternativeName>
        <fullName evidence="8">L-threonine-O-3-phosphate decarboxylase</fullName>
    </alternativeName>
</protein>
<reference evidence="12" key="1">
    <citation type="submission" date="2015-07" db="EMBL/GenBank/DDBJ databases">
        <title>Fjat-10036 dsm4.</title>
        <authorList>
            <person name="Liu B."/>
            <person name="Wang J."/>
            <person name="Zhu Y."/>
            <person name="Liu G."/>
            <person name="Chen Q."/>
            <person name="Chen Z."/>
            <person name="Lan J."/>
            <person name="Che J."/>
            <person name="Ge C."/>
            <person name="Shi H."/>
            <person name="Pan Z."/>
            <person name="Liu X."/>
        </authorList>
    </citation>
    <scope>NUCLEOTIDE SEQUENCE [LARGE SCALE GENOMIC DNA]</scope>
    <source>
        <strain evidence="12">DSM 4</strain>
    </source>
</reference>
<evidence type="ECO:0000313" key="12">
    <source>
        <dbReference type="Proteomes" id="UP000037109"/>
    </source>
</evidence>
<evidence type="ECO:0000256" key="4">
    <source>
        <dbReference type="ARBA" id="ARBA00012285"/>
    </source>
</evidence>
<feature type="domain" description="Aminotransferase class I/classII large" evidence="10">
    <location>
        <begin position="25"/>
        <end position="350"/>
    </location>
</feature>
<organism evidence="11 12">
    <name type="scientific">Sporosarcina globispora</name>
    <name type="common">Bacillus globisporus</name>
    <dbReference type="NCBI Taxonomy" id="1459"/>
    <lineage>
        <taxon>Bacteria</taxon>
        <taxon>Bacillati</taxon>
        <taxon>Bacillota</taxon>
        <taxon>Bacilli</taxon>
        <taxon>Bacillales</taxon>
        <taxon>Caryophanaceae</taxon>
        <taxon>Sporosarcina</taxon>
    </lineage>
</organism>
<dbReference type="SUPFAM" id="SSF53383">
    <property type="entry name" value="PLP-dependent transferases"/>
    <property type="match status" value="1"/>
</dbReference>
<keyword evidence="6" id="KW-0663">Pyridoxal phosphate</keyword>
<dbReference type="Proteomes" id="UP000037109">
    <property type="component" value="Unassembled WGS sequence"/>
</dbReference>
<dbReference type="Gene3D" id="3.40.640.10">
    <property type="entry name" value="Type I PLP-dependent aspartate aminotransferase-like (Major domain)"/>
    <property type="match status" value="1"/>
</dbReference>
<dbReference type="EC" id="4.1.1.81" evidence="4"/>
<keyword evidence="5" id="KW-0169">Cobalamin biosynthesis</keyword>
<evidence type="ECO:0000259" key="10">
    <source>
        <dbReference type="Pfam" id="PF00155"/>
    </source>
</evidence>
<keyword evidence="12" id="KW-1185">Reference proteome</keyword>
<comment type="pathway">
    <text evidence="3">Cofactor biosynthesis; adenosylcobalamin biosynthesis.</text>
</comment>
<evidence type="ECO:0000256" key="8">
    <source>
        <dbReference type="ARBA" id="ARBA00029996"/>
    </source>
</evidence>
<dbReference type="InterPro" id="IPR004838">
    <property type="entry name" value="NHTrfase_class1_PyrdxlP-BS"/>
</dbReference>
<comment type="catalytic activity">
    <reaction evidence="9">
        <text>O-phospho-L-threonine + H(+) = (R)-1-aminopropan-2-yl phosphate + CO2</text>
        <dbReference type="Rhea" id="RHEA:11492"/>
        <dbReference type="ChEBI" id="CHEBI:15378"/>
        <dbReference type="ChEBI" id="CHEBI:16526"/>
        <dbReference type="ChEBI" id="CHEBI:58563"/>
        <dbReference type="ChEBI" id="CHEBI:58675"/>
        <dbReference type="EC" id="4.1.1.81"/>
    </reaction>
</comment>
<evidence type="ECO:0000256" key="9">
    <source>
        <dbReference type="ARBA" id="ARBA00048531"/>
    </source>
</evidence>
<keyword evidence="11" id="KW-0032">Aminotransferase</keyword>
<evidence type="ECO:0000256" key="7">
    <source>
        <dbReference type="ARBA" id="ARBA00023239"/>
    </source>
</evidence>
<evidence type="ECO:0000256" key="3">
    <source>
        <dbReference type="ARBA" id="ARBA00004953"/>
    </source>
</evidence>
<evidence type="ECO:0000256" key="1">
    <source>
        <dbReference type="ARBA" id="ARBA00001933"/>
    </source>
</evidence>
<comment type="caution">
    <text evidence="11">The sequence shown here is derived from an EMBL/GenBank/DDBJ whole genome shotgun (WGS) entry which is preliminary data.</text>
</comment>
<comment type="function">
    <text evidence="2">Decarboxylates L-threonine-O-3-phosphate to yield (R)-1-amino-2-propanol O-2-phosphate, the precursor for the linkage between the nucleotide loop and the corrin ring in cobalamin.</text>
</comment>
<dbReference type="PATRIC" id="fig|1459.3.peg.417"/>
<dbReference type="UniPathway" id="UPA00148"/>
<dbReference type="CDD" id="cd00609">
    <property type="entry name" value="AAT_like"/>
    <property type="match status" value="1"/>
</dbReference>
<dbReference type="InterPro" id="IPR015422">
    <property type="entry name" value="PyrdxlP-dep_Trfase_small"/>
</dbReference>
<dbReference type="InterPro" id="IPR015424">
    <property type="entry name" value="PyrdxlP-dep_Trfase"/>
</dbReference>
<accession>A0A0M0G7F3</accession>
<dbReference type="STRING" id="1459.AF332_01955"/>
<dbReference type="GO" id="GO:0030170">
    <property type="term" value="F:pyridoxal phosphate binding"/>
    <property type="evidence" value="ECO:0007669"/>
    <property type="project" value="InterPro"/>
</dbReference>